<feature type="domain" description="Nucleoside phosphorylase" evidence="1">
    <location>
        <begin position="22"/>
        <end position="212"/>
    </location>
</feature>
<dbReference type="InterPro" id="IPR000845">
    <property type="entry name" value="Nucleoside_phosphorylase_d"/>
</dbReference>
<keyword evidence="3" id="KW-1185">Reference proteome</keyword>
<dbReference type="Proteomes" id="UP001254165">
    <property type="component" value="Unassembled WGS sequence"/>
</dbReference>
<dbReference type="InterPro" id="IPR035994">
    <property type="entry name" value="Nucleoside_phosphorylase_sf"/>
</dbReference>
<dbReference type="PANTHER" id="PTHR46832">
    <property type="entry name" value="5'-METHYLTHIOADENOSINE/S-ADENOSYLHOMOCYSTEINE NUCLEOSIDASE"/>
    <property type="match status" value="1"/>
</dbReference>
<dbReference type="PANTHER" id="PTHR46832:SF1">
    <property type="entry name" value="5'-METHYLTHIOADENOSINE_S-ADENOSYLHOMOCYSTEINE NUCLEOSIDASE"/>
    <property type="match status" value="1"/>
</dbReference>
<sequence>MNRADAVVIISAQAEWEVVRDVYTTLEIKKTPFGEFGETTMEGLKVVLMHGGWGKIAAAASAQYALDRWRPRLLINLGTCGGIAGQVQKGEILLVEQTVVYDICERMGDPQEALDFYTTCLDLSWIGDALPVPVRRVRLLSADHDLDPGEVPTLRERFQAVAVDWESGAIAWVAARNHCPCLILRGVSDLVDETRGEAYAALSVFQHGAETVMRTLLSALPAWLSLGLKAQMSKPL</sequence>
<evidence type="ECO:0000259" key="1">
    <source>
        <dbReference type="Pfam" id="PF01048"/>
    </source>
</evidence>
<proteinExistence type="predicted"/>
<dbReference type="EMBL" id="JAUHMF010000001">
    <property type="protein sequence ID" value="MDT8897845.1"/>
    <property type="molecule type" value="Genomic_DNA"/>
</dbReference>
<dbReference type="Gene3D" id="3.40.50.1580">
    <property type="entry name" value="Nucleoside phosphorylase domain"/>
    <property type="match status" value="1"/>
</dbReference>
<reference evidence="2 3" key="1">
    <citation type="submission" date="2023-07" db="EMBL/GenBank/DDBJ databases">
        <title>Novel species of Thermanaerothrix with wide hydrolytic capabilities.</title>
        <authorList>
            <person name="Zayulina K.S."/>
            <person name="Podosokorskaya O.A."/>
            <person name="Elcheninov A.G."/>
        </authorList>
    </citation>
    <scope>NUCLEOTIDE SEQUENCE [LARGE SCALE GENOMIC DNA]</scope>
    <source>
        <strain evidence="2 3">4228-RoL</strain>
    </source>
</reference>
<organism evidence="2 3">
    <name type="scientific">Thermanaerothrix solaris</name>
    <dbReference type="NCBI Taxonomy" id="3058434"/>
    <lineage>
        <taxon>Bacteria</taxon>
        <taxon>Bacillati</taxon>
        <taxon>Chloroflexota</taxon>
        <taxon>Anaerolineae</taxon>
        <taxon>Anaerolineales</taxon>
        <taxon>Anaerolineaceae</taxon>
        <taxon>Thermanaerothrix</taxon>
    </lineage>
</organism>
<dbReference type="RefSeq" id="WP_315624498.1">
    <property type="nucleotide sequence ID" value="NZ_JAUHMF010000001.1"/>
</dbReference>
<accession>A0ABU3NLX2</accession>
<protein>
    <submittedName>
        <fullName evidence="2">5'-methylthioadenosine/S-adenosylhomocysteine nucleosidase</fullName>
    </submittedName>
</protein>
<name>A0ABU3NLX2_9CHLR</name>
<gene>
    <name evidence="2" type="ORF">QYE77_06155</name>
</gene>
<evidence type="ECO:0000313" key="3">
    <source>
        <dbReference type="Proteomes" id="UP001254165"/>
    </source>
</evidence>
<dbReference type="SUPFAM" id="SSF53167">
    <property type="entry name" value="Purine and uridine phosphorylases"/>
    <property type="match status" value="1"/>
</dbReference>
<comment type="caution">
    <text evidence="2">The sequence shown here is derived from an EMBL/GenBank/DDBJ whole genome shotgun (WGS) entry which is preliminary data.</text>
</comment>
<dbReference type="Pfam" id="PF01048">
    <property type="entry name" value="PNP_UDP_1"/>
    <property type="match status" value="1"/>
</dbReference>
<evidence type="ECO:0000313" key="2">
    <source>
        <dbReference type="EMBL" id="MDT8897845.1"/>
    </source>
</evidence>
<dbReference type="CDD" id="cd09008">
    <property type="entry name" value="MTAN"/>
    <property type="match status" value="1"/>
</dbReference>